<dbReference type="GO" id="GO:0031640">
    <property type="term" value="P:killing of cells of another organism"/>
    <property type="evidence" value="ECO:0007669"/>
    <property type="project" value="UniProtKB-KW"/>
</dbReference>
<keyword evidence="5" id="KW-0378">Hydrolase</keyword>
<dbReference type="GO" id="GO:0005788">
    <property type="term" value="C:endoplasmic reticulum lumen"/>
    <property type="evidence" value="ECO:0007669"/>
    <property type="project" value="InterPro"/>
</dbReference>
<protein>
    <recommendedName>
        <fullName evidence="2">lysozyme</fullName>
        <ecNumber evidence="2">3.2.1.17</ecNumber>
    </recommendedName>
</protein>
<organism evidence="10 11">
    <name type="scientific">Glossina pallidipes</name>
    <name type="common">Tsetse fly</name>
    <dbReference type="NCBI Taxonomy" id="7398"/>
    <lineage>
        <taxon>Eukaryota</taxon>
        <taxon>Metazoa</taxon>
        <taxon>Ecdysozoa</taxon>
        <taxon>Arthropoda</taxon>
        <taxon>Hexapoda</taxon>
        <taxon>Insecta</taxon>
        <taxon>Pterygota</taxon>
        <taxon>Neoptera</taxon>
        <taxon>Endopterygota</taxon>
        <taxon>Diptera</taxon>
        <taxon>Brachycera</taxon>
        <taxon>Muscomorpha</taxon>
        <taxon>Hippoboscoidea</taxon>
        <taxon>Glossinidae</taxon>
        <taxon>Glossina</taxon>
    </lineage>
</organism>
<evidence type="ECO:0000259" key="9">
    <source>
        <dbReference type="Pfam" id="PF07912"/>
    </source>
</evidence>
<keyword evidence="8" id="KW-1015">Disulfide bond</keyword>
<dbReference type="Pfam" id="PF07912">
    <property type="entry name" value="ERp29_N"/>
    <property type="match status" value="1"/>
</dbReference>
<dbReference type="CDD" id="cd16890">
    <property type="entry name" value="lyz_i"/>
    <property type="match status" value="1"/>
</dbReference>
<dbReference type="Proteomes" id="UP000092445">
    <property type="component" value="Unassembled WGS sequence"/>
</dbReference>
<sequence length="234" mass="26090">MSSSCMGCVDLDELNFDKTIRRFPYALVKFDIAFPYGDKHEAFASFSKAAHAVTDDILIATVGIKDYGDRDNLKLGERYKVDDKNYPAILLFNATQLHPVTDICLGCICEAISGCNQTAICSGGVCGLFRITWAYWADAGKLTLGNDSVERELDYSNCVNDPYCAANTIQNYMTRFGQDCNDDKVVDCYDYAAIHKLGAYGCRGDLPHQYYQVLDTCLKYHQSGNHLDVRSDAK</sequence>
<dbReference type="Pfam" id="PF05497">
    <property type="entry name" value="Destabilase"/>
    <property type="match status" value="1"/>
</dbReference>
<feature type="disulfide bond" evidence="8">
    <location>
        <begin position="109"/>
        <end position="115"/>
    </location>
</feature>
<dbReference type="GO" id="GO:0042742">
    <property type="term" value="P:defense response to bacterium"/>
    <property type="evidence" value="ECO:0007669"/>
    <property type="project" value="UniProtKB-KW"/>
</dbReference>
<feature type="disulfide bond" evidence="8">
    <location>
        <begin position="104"/>
        <end position="188"/>
    </location>
</feature>
<comment type="catalytic activity">
    <reaction evidence="1">
        <text>Hydrolysis of (1-&gt;4)-beta-linkages between N-acetylmuramic acid and N-acetyl-D-glucosamine residues in a peptidoglycan and between N-acetyl-D-glucosamine residues in chitodextrins.</text>
        <dbReference type="EC" id="3.2.1.17"/>
    </reaction>
</comment>
<dbReference type="InterPro" id="IPR016855">
    <property type="entry name" value="ERp29"/>
</dbReference>
<dbReference type="SUPFAM" id="SSF52833">
    <property type="entry name" value="Thioredoxin-like"/>
    <property type="match status" value="1"/>
</dbReference>
<evidence type="ECO:0000256" key="5">
    <source>
        <dbReference type="ARBA" id="ARBA00022801"/>
    </source>
</evidence>
<dbReference type="InterPro" id="IPR036249">
    <property type="entry name" value="Thioredoxin-like_sf"/>
</dbReference>
<dbReference type="PANTHER" id="PTHR12211:SF0">
    <property type="entry name" value="ENDOPLASMIC RETICULUM RESIDENT PROTEIN 29"/>
    <property type="match status" value="1"/>
</dbReference>
<keyword evidence="7" id="KW-0326">Glycosidase</keyword>
<evidence type="ECO:0000256" key="2">
    <source>
        <dbReference type="ARBA" id="ARBA00012732"/>
    </source>
</evidence>
<feature type="disulfide bond" evidence="8">
    <location>
        <begin position="158"/>
        <end position="164"/>
    </location>
</feature>
<accession>A0A1A9ZP99</accession>
<evidence type="ECO:0000256" key="8">
    <source>
        <dbReference type="PIRSR" id="PIRSR608597-3"/>
    </source>
</evidence>
<evidence type="ECO:0000256" key="6">
    <source>
        <dbReference type="ARBA" id="ARBA00022824"/>
    </source>
</evidence>
<name>A0A1A9ZP99_GLOPL</name>
<feature type="domain" description="ERp29 N-terminal" evidence="9">
    <location>
        <begin position="4"/>
        <end position="100"/>
    </location>
</feature>
<dbReference type="EC" id="3.2.1.17" evidence="2"/>
<reference evidence="11" key="1">
    <citation type="submission" date="2014-03" db="EMBL/GenBank/DDBJ databases">
        <authorList>
            <person name="Aksoy S."/>
            <person name="Warren W."/>
            <person name="Wilson R.K."/>
        </authorList>
    </citation>
    <scope>NUCLEOTIDE SEQUENCE [LARGE SCALE GENOMIC DNA]</scope>
    <source>
        <strain evidence="11">IAEA</strain>
    </source>
</reference>
<dbReference type="InterPro" id="IPR008597">
    <property type="entry name" value="Invert_lysozyme"/>
</dbReference>
<dbReference type="FunFam" id="1.10.530.10:FF:000019">
    <property type="entry name" value="lysozyme"/>
    <property type="match status" value="1"/>
</dbReference>
<evidence type="ECO:0000256" key="1">
    <source>
        <dbReference type="ARBA" id="ARBA00000632"/>
    </source>
</evidence>
<proteinExistence type="predicted"/>
<evidence type="ECO:0000313" key="10">
    <source>
        <dbReference type="EnsemblMetazoa" id="GPAI020772-PA"/>
    </source>
</evidence>
<dbReference type="STRING" id="7398.A0A1A9ZP99"/>
<evidence type="ECO:0000256" key="7">
    <source>
        <dbReference type="ARBA" id="ARBA00023295"/>
    </source>
</evidence>
<evidence type="ECO:0000256" key="3">
    <source>
        <dbReference type="ARBA" id="ARBA00022529"/>
    </source>
</evidence>
<dbReference type="InterPro" id="IPR012883">
    <property type="entry name" value="ERp29_N"/>
</dbReference>
<keyword evidence="11" id="KW-1185">Reference proteome</keyword>
<keyword evidence="6" id="KW-0256">Endoplasmic reticulum</keyword>
<dbReference type="VEuPathDB" id="VectorBase:GPAI020772"/>
<dbReference type="Gene3D" id="3.40.30.10">
    <property type="entry name" value="Glutaredoxin"/>
    <property type="match status" value="1"/>
</dbReference>
<dbReference type="Gene3D" id="1.10.530.10">
    <property type="match status" value="1"/>
</dbReference>
<keyword evidence="4" id="KW-0081">Bacteriolytic enzyme</keyword>
<evidence type="ECO:0000313" key="11">
    <source>
        <dbReference type="Proteomes" id="UP000092445"/>
    </source>
</evidence>
<dbReference type="GO" id="GO:0009306">
    <property type="term" value="P:protein secretion"/>
    <property type="evidence" value="ECO:0007669"/>
    <property type="project" value="InterPro"/>
</dbReference>
<reference evidence="10" key="2">
    <citation type="submission" date="2020-05" db="UniProtKB">
        <authorList>
            <consortium name="EnsemblMetazoa"/>
        </authorList>
    </citation>
    <scope>IDENTIFICATION</scope>
    <source>
        <strain evidence="10">IAEA</strain>
    </source>
</reference>
<dbReference type="PANTHER" id="PTHR12211">
    <property type="entry name" value="ENDOPLASMIC RETICULUM PROTEIN ERP29"/>
    <property type="match status" value="1"/>
</dbReference>
<evidence type="ECO:0000256" key="4">
    <source>
        <dbReference type="ARBA" id="ARBA00022638"/>
    </source>
</evidence>
<dbReference type="AlphaFoldDB" id="A0A1A9ZP99"/>
<keyword evidence="3" id="KW-0929">Antimicrobial</keyword>
<dbReference type="GO" id="GO:0003796">
    <property type="term" value="F:lysozyme activity"/>
    <property type="evidence" value="ECO:0007669"/>
    <property type="project" value="UniProtKB-EC"/>
</dbReference>
<dbReference type="PROSITE" id="PS51909">
    <property type="entry name" value="LYSOZYME_I"/>
    <property type="match status" value="1"/>
</dbReference>
<dbReference type="EnsemblMetazoa" id="GPAI020772-RA">
    <property type="protein sequence ID" value="GPAI020772-PA"/>
    <property type="gene ID" value="GPAI020772"/>
</dbReference>